<sequence>MFCRFDCCNLGKMAKHNYRRSHLKRSYKRSLLRKEKRKEVIEVLNNQSVEKKIIKVEDKEVIEISDDTSEEESKEKRHIIIIITIGNARKSCSNARKSCSRKKAKLTKEDFEKDPELKYYENSNGEEGSNSRGVEELKIFRKKEEKRNLRRKSKSGISDKIDNIEKRLKKLDV</sequence>
<name>A0A397V188_9GLOM</name>
<gene>
    <name evidence="1" type="ORF">C2G38_2247786</name>
</gene>
<comment type="caution">
    <text evidence="1">The sequence shown here is derived from an EMBL/GenBank/DDBJ whole genome shotgun (WGS) entry which is preliminary data.</text>
</comment>
<keyword evidence="2" id="KW-1185">Reference proteome</keyword>
<accession>A0A397V188</accession>
<protein>
    <submittedName>
        <fullName evidence="1">Uncharacterized protein</fullName>
    </submittedName>
</protein>
<dbReference type="EMBL" id="QKWP01000763">
    <property type="protein sequence ID" value="RIB15197.1"/>
    <property type="molecule type" value="Genomic_DNA"/>
</dbReference>
<reference evidence="1 2" key="1">
    <citation type="submission" date="2018-06" db="EMBL/GenBank/DDBJ databases">
        <title>Comparative genomics reveals the genomic features of Rhizophagus irregularis, R. cerebriforme, R. diaphanum and Gigaspora rosea, and their symbiotic lifestyle signature.</title>
        <authorList>
            <person name="Morin E."/>
            <person name="San Clemente H."/>
            <person name="Chen E.C.H."/>
            <person name="De La Providencia I."/>
            <person name="Hainaut M."/>
            <person name="Kuo A."/>
            <person name="Kohler A."/>
            <person name="Murat C."/>
            <person name="Tang N."/>
            <person name="Roy S."/>
            <person name="Loubradou J."/>
            <person name="Henrissat B."/>
            <person name="Grigoriev I.V."/>
            <person name="Corradi N."/>
            <person name="Roux C."/>
            <person name="Martin F.M."/>
        </authorList>
    </citation>
    <scope>NUCLEOTIDE SEQUENCE [LARGE SCALE GENOMIC DNA]</scope>
    <source>
        <strain evidence="1 2">DAOM 194757</strain>
    </source>
</reference>
<evidence type="ECO:0000313" key="1">
    <source>
        <dbReference type="EMBL" id="RIB15197.1"/>
    </source>
</evidence>
<proteinExistence type="predicted"/>
<dbReference type="AlphaFoldDB" id="A0A397V188"/>
<organism evidence="1 2">
    <name type="scientific">Gigaspora rosea</name>
    <dbReference type="NCBI Taxonomy" id="44941"/>
    <lineage>
        <taxon>Eukaryota</taxon>
        <taxon>Fungi</taxon>
        <taxon>Fungi incertae sedis</taxon>
        <taxon>Mucoromycota</taxon>
        <taxon>Glomeromycotina</taxon>
        <taxon>Glomeromycetes</taxon>
        <taxon>Diversisporales</taxon>
        <taxon>Gigasporaceae</taxon>
        <taxon>Gigaspora</taxon>
    </lineage>
</organism>
<evidence type="ECO:0000313" key="2">
    <source>
        <dbReference type="Proteomes" id="UP000266673"/>
    </source>
</evidence>
<dbReference type="Proteomes" id="UP000266673">
    <property type="component" value="Unassembled WGS sequence"/>
</dbReference>